<dbReference type="Pfam" id="PF00001">
    <property type="entry name" value="7tm_1"/>
    <property type="match status" value="1"/>
</dbReference>
<feature type="domain" description="G-protein coupled receptors family 1 profile" evidence="6">
    <location>
        <begin position="1"/>
        <end position="156"/>
    </location>
</feature>
<dbReference type="AlphaFoldDB" id="A0A8B6EUG9"/>
<dbReference type="PROSITE" id="PS50262">
    <property type="entry name" value="G_PROTEIN_RECEP_F1_2"/>
    <property type="match status" value="1"/>
</dbReference>
<evidence type="ECO:0000313" key="7">
    <source>
        <dbReference type="EMBL" id="VDI40063.1"/>
    </source>
</evidence>
<evidence type="ECO:0000256" key="4">
    <source>
        <dbReference type="ARBA" id="ARBA00023136"/>
    </source>
</evidence>
<dbReference type="EMBL" id="UYJE01005760">
    <property type="protein sequence ID" value="VDI40063.1"/>
    <property type="molecule type" value="Genomic_DNA"/>
</dbReference>
<evidence type="ECO:0000256" key="1">
    <source>
        <dbReference type="ARBA" id="ARBA00004370"/>
    </source>
</evidence>
<dbReference type="SUPFAM" id="SSF81321">
    <property type="entry name" value="Family A G protein-coupled receptor-like"/>
    <property type="match status" value="1"/>
</dbReference>
<proteinExistence type="predicted"/>
<keyword evidence="8" id="KW-1185">Reference proteome</keyword>
<reference evidence="7" key="1">
    <citation type="submission" date="2018-11" db="EMBL/GenBank/DDBJ databases">
        <authorList>
            <person name="Alioto T."/>
            <person name="Alioto T."/>
        </authorList>
    </citation>
    <scope>NUCLEOTIDE SEQUENCE</scope>
</reference>
<protein>
    <recommendedName>
        <fullName evidence="6">G-protein coupled receptors family 1 profile domain-containing protein</fullName>
    </recommendedName>
</protein>
<feature type="transmembrane region" description="Helical" evidence="5">
    <location>
        <begin position="88"/>
        <end position="110"/>
    </location>
</feature>
<dbReference type="OrthoDB" id="5969463at2759"/>
<dbReference type="Gene3D" id="1.20.1070.10">
    <property type="entry name" value="Rhodopsin 7-helix transmembrane proteins"/>
    <property type="match status" value="1"/>
</dbReference>
<keyword evidence="3 5" id="KW-1133">Transmembrane helix</keyword>
<organism evidence="7 8">
    <name type="scientific">Mytilus galloprovincialis</name>
    <name type="common">Mediterranean mussel</name>
    <dbReference type="NCBI Taxonomy" id="29158"/>
    <lineage>
        <taxon>Eukaryota</taxon>
        <taxon>Metazoa</taxon>
        <taxon>Spiralia</taxon>
        <taxon>Lophotrochozoa</taxon>
        <taxon>Mollusca</taxon>
        <taxon>Bivalvia</taxon>
        <taxon>Autobranchia</taxon>
        <taxon>Pteriomorphia</taxon>
        <taxon>Mytilida</taxon>
        <taxon>Mytiloidea</taxon>
        <taxon>Mytilidae</taxon>
        <taxon>Mytilinae</taxon>
        <taxon>Mytilus</taxon>
    </lineage>
</organism>
<dbReference type="GO" id="GO:0016020">
    <property type="term" value="C:membrane"/>
    <property type="evidence" value="ECO:0007669"/>
    <property type="project" value="UniProtKB-SubCell"/>
</dbReference>
<keyword evidence="4 5" id="KW-0472">Membrane</keyword>
<dbReference type="InterPro" id="IPR017452">
    <property type="entry name" value="GPCR_Rhodpsn_7TM"/>
</dbReference>
<feature type="transmembrane region" description="Helical" evidence="5">
    <location>
        <begin position="6"/>
        <end position="23"/>
    </location>
</feature>
<feature type="transmembrane region" description="Helical" evidence="5">
    <location>
        <begin position="35"/>
        <end position="54"/>
    </location>
</feature>
<gene>
    <name evidence="7" type="ORF">MGAL_10B043651</name>
</gene>
<comment type="subcellular location">
    <subcellularLocation>
        <location evidence="1">Membrane</location>
    </subcellularLocation>
</comment>
<name>A0A8B6EUG9_MYTGA</name>
<sequence>MFGFSSTFLLAVITLQWYFKVCRPFGPQLALKARRISLLVIFFLSVSVSAPFIIMRKQLRIPNIELNVTGYKCGINIMKVDQNAYRAFIFYPSFIIVGVMLELIIPNLVIGRQMKIASKMCIDSVSIALADTDLKKNPMEPTMEIALLVLMSLIGS</sequence>
<accession>A0A8B6EUG9</accession>
<evidence type="ECO:0000259" key="6">
    <source>
        <dbReference type="PROSITE" id="PS50262"/>
    </source>
</evidence>
<dbReference type="InterPro" id="IPR000276">
    <property type="entry name" value="GPCR_Rhodpsn"/>
</dbReference>
<dbReference type="Proteomes" id="UP000596742">
    <property type="component" value="Unassembled WGS sequence"/>
</dbReference>
<dbReference type="GO" id="GO:0004930">
    <property type="term" value="F:G protein-coupled receptor activity"/>
    <property type="evidence" value="ECO:0007669"/>
    <property type="project" value="InterPro"/>
</dbReference>
<keyword evidence="2 5" id="KW-0812">Transmembrane</keyword>
<comment type="caution">
    <text evidence="7">The sequence shown here is derived from an EMBL/GenBank/DDBJ whole genome shotgun (WGS) entry which is preliminary data.</text>
</comment>
<evidence type="ECO:0000256" key="5">
    <source>
        <dbReference type="SAM" id="Phobius"/>
    </source>
</evidence>
<evidence type="ECO:0000313" key="8">
    <source>
        <dbReference type="Proteomes" id="UP000596742"/>
    </source>
</evidence>
<evidence type="ECO:0000256" key="3">
    <source>
        <dbReference type="ARBA" id="ARBA00022989"/>
    </source>
</evidence>
<evidence type="ECO:0000256" key="2">
    <source>
        <dbReference type="ARBA" id="ARBA00022692"/>
    </source>
</evidence>